<protein>
    <submittedName>
        <fullName evidence="1">Uncharacterized protein DUF993</fullName>
    </submittedName>
</protein>
<organism evidence="1 2">
    <name type="scientific">Allonocardiopsis opalescens</name>
    <dbReference type="NCBI Taxonomy" id="1144618"/>
    <lineage>
        <taxon>Bacteria</taxon>
        <taxon>Bacillati</taxon>
        <taxon>Actinomycetota</taxon>
        <taxon>Actinomycetes</taxon>
        <taxon>Streptosporangiales</taxon>
        <taxon>Allonocardiopsis</taxon>
    </lineage>
</organism>
<dbReference type="Pfam" id="PF06187">
    <property type="entry name" value="DUF993"/>
    <property type="match status" value="1"/>
</dbReference>
<dbReference type="EMBL" id="PVZC01000002">
    <property type="protein sequence ID" value="PRY00857.1"/>
    <property type="molecule type" value="Genomic_DNA"/>
</dbReference>
<accession>A0A2T0QAI5</accession>
<evidence type="ECO:0000313" key="2">
    <source>
        <dbReference type="Proteomes" id="UP000237846"/>
    </source>
</evidence>
<sequence length="390" mass="41000">MSGPTLRLPGADGALHSYTLRGAAAVGADATGAPPRSRTAYAAAHVVADPLAGNAPDAPARLDWDATLAFRRHLWSTGLGVAEAMDTAQRGMGLDWPATAELIRRSAAEAAACGGALVCGASTDQAPPELDSLDEVVAAYTEQLETVEAAGATPVLMASRQLAALARGADDYAKVYDRLLEQVARPVVLHWLGPAFDPKLAGYWGHTDPADAIPAVAELISRHARAVDGIKVSLLDAELEVRLRRLLPQGVRLYTGDDFNYPELIRGDSAGFSHALLGIFAAIAPVAAAALRALDEGDTARYEELMAPTVPLSRHLFAAPTYYYKTGIAFLAWLGGHQRGFTMVGGLHSARSLPHLAEALRLADAAGLLPDAELAAARMRRLLDVAGVEA</sequence>
<proteinExistence type="predicted"/>
<dbReference type="SUPFAM" id="SSF51569">
    <property type="entry name" value="Aldolase"/>
    <property type="match status" value="1"/>
</dbReference>
<name>A0A2T0QAI5_9ACTN</name>
<dbReference type="RefSeq" id="WP_106242999.1">
    <property type="nucleotide sequence ID" value="NZ_PVZC01000002.1"/>
</dbReference>
<evidence type="ECO:0000313" key="1">
    <source>
        <dbReference type="EMBL" id="PRY00857.1"/>
    </source>
</evidence>
<dbReference type="Proteomes" id="UP000237846">
    <property type="component" value="Unassembled WGS sequence"/>
</dbReference>
<comment type="caution">
    <text evidence="1">The sequence shown here is derived from an EMBL/GenBank/DDBJ whole genome shotgun (WGS) entry which is preliminary data.</text>
</comment>
<keyword evidence="2" id="KW-1185">Reference proteome</keyword>
<dbReference type="OrthoDB" id="9805272at2"/>
<dbReference type="InterPro" id="IPR013785">
    <property type="entry name" value="Aldolase_TIM"/>
</dbReference>
<dbReference type="AlphaFoldDB" id="A0A2T0QAI5"/>
<gene>
    <name evidence="1" type="ORF">CLV72_102489</name>
</gene>
<dbReference type="Gene3D" id="3.20.20.70">
    <property type="entry name" value="Aldolase class I"/>
    <property type="match status" value="1"/>
</dbReference>
<reference evidence="1 2" key="1">
    <citation type="submission" date="2018-03" db="EMBL/GenBank/DDBJ databases">
        <title>Genomic Encyclopedia of Archaeal and Bacterial Type Strains, Phase II (KMG-II): from individual species to whole genera.</title>
        <authorList>
            <person name="Goeker M."/>
        </authorList>
    </citation>
    <scope>NUCLEOTIDE SEQUENCE [LARGE SCALE GENOMIC DNA]</scope>
    <source>
        <strain evidence="1 2">DSM 45601</strain>
    </source>
</reference>
<dbReference type="InterPro" id="IPR009334">
    <property type="entry name" value="DUF993"/>
</dbReference>